<dbReference type="AlphaFoldDB" id="A0A2T5VIE6"/>
<dbReference type="EMBL" id="QAYG01000001">
    <property type="protein sequence ID" value="PTW63537.1"/>
    <property type="molecule type" value="Genomic_DNA"/>
</dbReference>
<dbReference type="InterPro" id="IPR011008">
    <property type="entry name" value="Dimeric_a/b-barrel"/>
</dbReference>
<evidence type="ECO:0000313" key="2">
    <source>
        <dbReference type="EMBL" id="PTW63537.1"/>
    </source>
</evidence>
<dbReference type="Gene3D" id="3.30.70.100">
    <property type="match status" value="1"/>
</dbReference>
<dbReference type="InterPro" id="IPR007138">
    <property type="entry name" value="ABM_dom"/>
</dbReference>
<evidence type="ECO:0000259" key="1">
    <source>
        <dbReference type="PROSITE" id="PS51725"/>
    </source>
</evidence>
<dbReference type="PROSITE" id="PS51725">
    <property type="entry name" value="ABM"/>
    <property type="match status" value="1"/>
</dbReference>
<protein>
    <submittedName>
        <fullName evidence="2">Quinol monooxygenase YgiN</fullName>
    </submittedName>
</protein>
<dbReference type="InterPro" id="IPR050744">
    <property type="entry name" value="AI-2_Isomerase_LsrG"/>
</dbReference>
<proteinExistence type="predicted"/>
<dbReference type="PANTHER" id="PTHR33336:SF15">
    <property type="entry name" value="ABM DOMAIN-CONTAINING PROTEIN"/>
    <property type="match status" value="1"/>
</dbReference>
<dbReference type="OrthoDB" id="287932at2"/>
<evidence type="ECO:0000313" key="3">
    <source>
        <dbReference type="Proteomes" id="UP000244081"/>
    </source>
</evidence>
<name>A0A2T5VIE6_9HYPH</name>
<dbReference type="PANTHER" id="PTHR33336">
    <property type="entry name" value="QUINOL MONOOXYGENASE YGIN-RELATED"/>
    <property type="match status" value="1"/>
</dbReference>
<comment type="caution">
    <text evidence="2">The sequence shown here is derived from an EMBL/GenBank/DDBJ whole genome shotgun (WGS) entry which is preliminary data.</text>
</comment>
<dbReference type="RefSeq" id="WP_107988952.1">
    <property type="nucleotide sequence ID" value="NZ_QAYG01000001.1"/>
</dbReference>
<reference evidence="2 3" key="1">
    <citation type="submission" date="2018-04" db="EMBL/GenBank/DDBJ databases">
        <title>Genomic Encyclopedia of Archaeal and Bacterial Type Strains, Phase II (KMG-II): from individual species to whole genera.</title>
        <authorList>
            <person name="Goeker M."/>
        </authorList>
    </citation>
    <scope>NUCLEOTIDE SEQUENCE [LARGE SCALE GENOMIC DNA]</scope>
    <source>
        <strain evidence="2 3">DSM 23382</strain>
    </source>
</reference>
<dbReference type="Proteomes" id="UP000244081">
    <property type="component" value="Unassembled WGS sequence"/>
</dbReference>
<gene>
    <name evidence="2" type="ORF">C8N35_1011591</name>
</gene>
<sequence>MSALVIVSGTFRMAPDRIEDWRPHAIAMLKATRAEPGCRVYSYSQDAEDPGLIRVYEEWESRDALADHFSTPHMKTWRAALARIGTFDRDLRLFEASEGEPV</sequence>
<keyword evidence="3" id="KW-1185">Reference proteome</keyword>
<dbReference type="GO" id="GO:0004497">
    <property type="term" value="F:monooxygenase activity"/>
    <property type="evidence" value="ECO:0007669"/>
    <property type="project" value="UniProtKB-KW"/>
</dbReference>
<dbReference type="SUPFAM" id="SSF54909">
    <property type="entry name" value="Dimeric alpha+beta barrel"/>
    <property type="match status" value="1"/>
</dbReference>
<accession>A0A2T5VIE6</accession>
<keyword evidence="2" id="KW-0503">Monooxygenase</keyword>
<dbReference type="Pfam" id="PF03992">
    <property type="entry name" value="ABM"/>
    <property type="match status" value="1"/>
</dbReference>
<feature type="domain" description="ABM" evidence="1">
    <location>
        <begin position="5"/>
        <end position="94"/>
    </location>
</feature>
<organism evidence="2 3">
    <name type="scientific">Breoghania corrubedonensis</name>
    <dbReference type="NCBI Taxonomy" id="665038"/>
    <lineage>
        <taxon>Bacteria</taxon>
        <taxon>Pseudomonadati</taxon>
        <taxon>Pseudomonadota</taxon>
        <taxon>Alphaproteobacteria</taxon>
        <taxon>Hyphomicrobiales</taxon>
        <taxon>Stappiaceae</taxon>
        <taxon>Breoghania</taxon>
    </lineage>
</organism>
<keyword evidence="2" id="KW-0560">Oxidoreductase</keyword>